<feature type="region of interest" description="Disordered" evidence="1">
    <location>
        <begin position="634"/>
        <end position="657"/>
    </location>
</feature>
<organism evidence="3">
    <name type="scientific">Tanacetum cinerariifolium</name>
    <name type="common">Dalmatian daisy</name>
    <name type="synonym">Chrysanthemum cinerariifolium</name>
    <dbReference type="NCBI Taxonomy" id="118510"/>
    <lineage>
        <taxon>Eukaryota</taxon>
        <taxon>Viridiplantae</taxon>
        <taxon>Streptophyta</taxon>
        <taxon>Embryophyta</taxon>
        <taxon>Tracheophyta</taxon>
        <taxon>Spermatophyta</taxon>
        <taxon>Magnoliopsida</taxon>
        <taxon>eudicotyledons</taxon>
        <taxon>Gunneridae</taxon>
        <taxon>Pentapetalae</taxon>
        <taxon>asterids</taxon>
        <taxon>campanulids</taxon>
        <taxon>Asterales</taxon>
        <taxon>Asteraceae</taxon>
        <taxon>Asteroideae</taxon>
        <taxon>Anthemideae</taxon>
        <taxon>Anthemidinae</taxon>
        <taxon>Tanacetum</taxon>
    </lineage>
</organism>
<dbReference type="SMART" id="SM00343">
    <property type="entry name" value="ZnF_C2HC"/>
    <property type="match status" value="2"/>
</dbReference>
<feature type="compositionally biased region" description="Polar residues" evidence="1">
    <location>
        <begin position="14"/>
        <end position="28"/>
    </location>
</feature>
<feature type="region of interest" description="Disordered" evidence="1">
    <location>
        <begin position="285"/>
        <end position="313"/>
    </location>
</feature>
<dbReference type="Gene3D" id="4.10.60.10">
    <property type="entry name" value="Zinc finger, CCHC-type"/>
    <property type="match status" value="2"/>
</dbReference>
<dbReference type="EMBL" id="BKCJ010010851">
    <property type="protein sequence ID" value="GEU93431.1"/>
    <property type="molecule type" value="Genomic_DNA"/>
</dbReference>
<dbReference type="AlphaFoldDB" id="A0A6L2P4T0"/>
<feature type="compositionally biased region" description="Polar residues" evidence="1">
    <location>
        <begin position="410"/>
        <end position="423"/>
    </location>
</feature>
<feature type="compositionally biased region" description="Polar residues" evidence="1">
    <location>
        <begin position="641"/>
        <end position="657"/>
    </location>
</feature>
<protein>
    <recommendedName>
        <fullName evidence="2">CCHC-type domain-containing protein</fullName>
    </recommendedName>
</protein>
<dbReference type="GO" id="GO:0008270">
    <property type="term" value="F:zinc ion binding"/>
    <property type="evidence" value="ECO:0007669"/>
    <property type="project" value="InterPro"/>
</dbReference>
<dbReference type="GO" id="GO:0003676">
    <property type="term" value="F:nucleic acid binding"/>
    <property type="evidence" value="ECO:0007669"/>
    <property type="project" value="InterPro"/>
</dbReference>
<name>A0A6L2P4T0_TANCI</name>
<comment type="caution">
    <text evidence="3">The sequence shown here is derived from an EMBL/GenBank/DDBJ whole genome shotgun (WGS) entry which is preliminary data.</text>
</comment>
<dbReference type="InterPro" id="IPR036875">
    <property type="entry name" value="Znf_CCHC_sf"/>
</dbReference>
<feature type="domain" description="CCHC-type" evidence="2">
    <location>
        <begin position="733"/>
        <end position="749"/>
    </location>
</feature>
<feature type="domain" description="CCHC-type" evidence="2">
    <location>
        <begin position="270"/>
        <end position="286"/>
    </location>
</feature>
<evidence type="ECO:0000259" key="2">
    <source>
        <dbReference type="SMART" id="SM00343"/>
    </source>
</evidence>
<proteinExistence type="predicted"/>
<evidence type="ECO:0000313" key="3">
    <source>
        <dbReference type="EMBL" id="GEU93431.1"/>
    </source>
</evidence>
<dbReference type="InterPro" id="IPR001878">
    <property type="entry name" value="Znf_CCHC"/>
</dbReference>
<reference evidence="3" key="1">
    <citation type="journal article" date="2019" name="Sci. Rep.">
        <title>Draft genome of Tanacetum cinerariifolium, the natural source of mosquito coil.</title>
        <authorList>
            <person name="Yamashiro T."/>
            <person name="Shiraishi A."/>
            <person name="Satake H."/>
            <person name="Nakayama K."/>
        </authorList>
    </citation>
    <scope>NUCLEOTIDE SEQUENCE</scope>
</reference>
<gene>
    <name evidence="3" type="ORF">Tci_065409</name>
</gene>
<accession>A0A6L2P4T0</accession>
<sequence length="757" mass="85566">MTGDDNHDGDHPKTSNTTPPVPLPTQQIPHSVSSIKLPILKKEEYDIWAMKIEHYLSHTDYPIWQVIQNENGPESVITDTNGLIKVLPPKTAEEVVARERERKAWTTLLMALPEDHLAKFHKMTDAKEMWEATKSRFSGNGYDRFQTLLSQLEIHGAGVSHEDTNQKFLSTNDVSTAYSVSSPSVSKSQKEGSSSYTDEVIHSFFKNQSSAPQLDYDDLEQFDDDDMEEIDLKWQVAMISIRIKKFHKRTSKKLQFDTKDPVGFDKTKVECFNCHKIGHFARDYRAKGNQDSRRRDAGYNENKARDNGRRPTYQDDSKALVTIDGEDIDWSRHVEEDAQNYAMMAYSSSNSGSDNEEEGDRVERAITTGASLKAAHDSDNITKTQTTTMSNVDIPQRIDTGGRPRRQETMGGTSAQTSEQGKVQETVEHSRDDDDETLIETLLNIKRSLTKDKGKGIMLDQQTEETKEEAGVQGDSDQEVEESKLYMRIILEEDIAIEAIPLAVKPLVIIELPPLTGYKDLFRLGSTSGIRACRETLKGLHKGYDKFQSLLSQLEIHGAGVSTEDANQKFLRSLPASWYQVSLIMRTKPGVDTLNFDDLYNNLRVFEFDVKGSTASSSSIQNVEFVSSESTSSTNKASTAYGVSTSSGHNSQREGSSSYTNELMYSFFANQSSGPQLDHEDLEQLNEFGLKEMDLKWQVAMISMRLKKFYKKTGRKLQFDAKEPVGFDKTKVECFNCHKTGHFAREYRSKGNQDIRY</sequence>
<feature type="region of interest" description="Disordered" evidence="1">
    <location>
        <begin position="1"/>
        <end position="28"/>
    </location>
</feature>
<dbReference type="SUPFAM" id="SSF57756">
    <property type="entry name" value="Retrovirus zinc finger-like domains"/>
    <property type="match status" value="2"/>
</dbReference>
<feature type="compositionally biased region" description="Basic and acidic residues" evidence="1">
    <location>
        <begin position="1"/>
        <end position="13"/>
    </location>
</feature>
<evidence type="ECO:0000256" key="1">
    <source>
        <dbReference type="SAM" id="MobiDB-lite"/>
    </source>
</evidence>
<feature type="region of interest" description="Disordered" evidence="1">
    <location>
        <begin position="394"/>
        <end position="434"/>
    </location>
</feature>